<accession>A0A6L9EF36</accession>
<sequence>MDFEQIISILPYDPPFHFVDELLHLDTEGAEGTYTFSEDLDFYRGHFRNQPVTPGVILTECCAQIGLVCLGIFLQQKENPGSIEGRGVAMSSSHMEFYKPVFPGEKVVVRSKKQYFRFGKLKCEVRMYNAKNELVSKGELSGMIKVEKDE</sequence>
<protein>
    <submittedName>
        <fullName evidence="2">Hydroxymyristoyl-ACP dehydratase</fullName>
    </submittedName>
</protein>
<dbReference type="SUPFAM" id="SSF54637">
    <property type="entry name" value="Thioesterase/thiol ester dehydrase-isomerase"/>
    <property type="match status" value="1"/>
</dbReference>
<name>A0A6L9EF36_9FLAO</name>
<dbReference type="InterPro" id="IPR029069">
    <property type="entry name" value="HotDog_dom_sf"/>
</dbReference>
<dbReference type="RefSeq" id="WP_161436222.1">
    <property type="nucleotide sequence ID" value="NZ_WXYO01000006.1"/>
</dbReference>
<dbReference type="AlphaFoldDB" id="A0A6L9EF36"/>
<dbReference type="InterPro" id="IPR013114">
    <property type="entry name" value="FabA_FabZ"/>
</dbReference>
<keyword evidence="1" id="KW-0456">Lyase</keyword>
<proteinExistence type="predicted"/>
<evidence type="ECO:0000256" key="1">
    <source>
        <dbReference type="ARBA" id="ARBA00023239"/>
    </source>
</evidence>
<organism evidence="2 3">
    <name type="scientific">Poritiphilus flavus</name>
    <dbReference type="NCBI Taxonomy" id="2697053"/>
    <lineage>
        <taxon>Bacteria</taxon>
        <taxon>Pseudomonadati</taxon>
        <taxon>Bacteroidota</taxon>
        <taxon>Flavobacteriia</taxon>
        <taxon>Flavobacteriales</taxon>
        <taxon>Flavobacteriaceae</taxon>
        <taxon>Poritiphilus</taxon>
    </lineage>
</organism>
<comment type="caution">
    <text evidence="2">The sequence shown here is derived from an EMBL/GenBank/DDBJ whole genome shotgun (WGS) entry which is preliminary data.</text>
</comment>
<keyword evidence="3" id="KW-1185">Reference proteome</keyword>
<dbReference type="Proteomes" id="UP000475249">
    <property type="component" value="Unassembled WGS sequence"/>
</dbReference>
<dbReference type="Gene3D" id="3.10.129.10">
    <property type="entry name" value="Hotdog Thioesterase"/>
    <property type="match status" value="1"/>
</dbReference>
<dbReference type="EMBL" id="WXYO01000006">
    <property type="protein sequence ID" value="NAS13182.1"/>
    <property type="molecule type" value="Genomic_DNA"/>
</dbReference>
<dbReference type="PANTHER" id="PTHR30272">
    <property type="entry name" value="3-HYDROXYACYL-[ACYL-CARRIER-PROTEIN] DEHYDRATASE"/>
    <property type="match status" value="1"/>
</dbReference>
<gene>
    <name evidence="2" type="ORF">GTQ38_14290</name>
</gene>
<dbReference type="CDD" id="cd00493">
    <property type="entry name" value="FabA_FabZ"/>
    <property type="match status" value="1"/>
</dbReference>
<evidence type="ECO:0000313" key="3">
    <source>
        <dbReference type="Proteomes" id="UP000475249"/>
    </source>
</evidence>
<reference evidence="2 3" key="1">
    <citation type="submission" date="2020-01" db="EMBL/GenBank/DDBJ databases">
        <title>Bacteria diversity of Porities sp.</title>
        <authorList>
            <person name="Wang G."/>
        </authorList>
    </citation>
    <scope>NUCLEOTIDE SEQUENCE [LARGE SCALE GENOMIC DNA]</scope>
    <source>
        <strain evidence="2 3">R33</strain>
    </source>
</reference>
<dbReference type="PANTHER" id="PTHR30272:SF1">
    <property type="entry name" value="3-HYDROXYACYL-[ACYL-CARRIER-PROTEIN] DEHYDRATASE"/>
    <property type="match status" value="1"/>
</dbReference>
<evidence type="ECO:0000313" key="2">
    <source>
        <dbReference type="EMBL" id="NAS13182.1"/>
    </source>
</evidence>
<dbReference type="GO" id="GO:0016829">
    <property type="term" value="F:lyase activity"/>
    <property type="evidence" value="ECO:0007669"/>
    <property type="project" value="UniProtKB-KW"/>
</dbReference>
<dbReference type="Pfam" id="PF07977">
    <property type="entry name" value="FabA"/>
    <property type="match status" value="1"/>
</dbReference>